<dbReference type="PROSITE" id="PS50883">
    <property type="entry name" value="EAL"/>
    <property type="match status" value="1"/>
</dbReference>
<dbReference type="InterPro" id="IPR029787">
    <property type="entry name" value="Nucleotide_cyclase"/>
</dbReference>
<proteinExistence type="predicted"/>
<dbReference type="InterPro" id="IPR043128">
    <property type="entry name" value="Rev_trsase/Diguanyl_cyclase"/>
</dbReference>
<dbReference type="NCBIfam" id="TIGR00254">
    <property type="entry name" value="GGDEF"/>
    <property type="match status" value="1"/>
</dbReference>
<dbReference type="SMART" id="SM00091">
    <property type="entry name" value="PAS"/>
    <property type="match status" value="1"/>
</dbReference>
<dbReference type="PROSITE" id="PS50887">
    <property type="entry name" value="GGDEF"/>
    <property type="match status" value="1"/>
</dbReference>
<evidence type="ECO:0000259" key="2">
    <source>
        <dbReference type="PROSITE" id="PS50883"/>
    </source>
</evidence>
<organism evidence="4">
    <name type="scientific">uncultured Solirubrobacteraceae bacterium</name>
    <dbReference type="NCBI Taxonomy" id="1162706"/>
    <lineage>
        <taxon>Bacteria</taxon>
        <taxon>Bacillati</taxon>
        <taxon>Actinomycetota</taxon>
        <taxon>Thermoleophilia</taxon>
        <taxon>Solirubrobacterales</taxon>
        <taxon>Solirubrobacteraceae</taxon>
        <taxon>environmental samples</taxon>
    </lineage>
</organism>
<dbReference type="CDD" id="cd01949">
    <property type="entry name" value="GGDEF"/>
    <property type="match status" value="1"/>
</dbReference>
<dbReference type="Pfam" id="PF00563">
    <property type="entry name" value="EAL"/>
    <property type="match status" value="1"/>
</dbReference>
<dbReference type="SUPFAM" id="SSF55785">
    <property type="entry name" value="PYP-like sensor domain (PAS domain)"/>
    <property type="match status" value="1"/>
</dbReference>
<dbReference type="SUPFAM" id="SSF141868">
    <property type="entry name" value="EAL domain-like"/>
    <property type="match status" value="1"/>
</dbReference>
<feature type="domain" description="GGDEF" evidence="3">
    <location>
        <begin position="173"/>
        <end position="308"/>
    </location>
</feature>
<dbReference type="InterPro" id="IPR000014">
    <property type="entry name" value="PAS"/>
</dbReference>
<dbReference type="Gene3D" id="3.20.20.450">
    <property type="entry name" value="EAL domain"/>
    <property type="match status" value="1"/>
</dbReference>
<accession>A0A6J4SWT2</accession>
<dbReference type="SUPFAM" id="SSF55073">
    <property type="entry name" value="Nucleotide cyclase"/>
    <property type="match status" value="1"/>
</dbReference>
<sequence length="571" mass="62158">MGYLGADSRGVHGLESAVVDLLTNGTMIVVIGPDGRVRAVNPPACAMLGRGEAELLGSDWFEVAVPPGERGEARDTFQRLVRREDDPESRFQARVVTASGEERVIAWRSALLLDDEGGVDGVVRTGDDVTTYHLAEQRAEFLQHHDPLTGLPNRRLLEEHLALAVARARRNETSIAVLYLDLDGFALVNDSLGHAAGDEALRMTAQRLRDVTRANDVIARPGGDRFVFMLSDLEDGPLDAATVVGRLIREALARPYRVAGAEFHLSASIGVSVYPEHADNADDLLRRAEMAMQQARRSGSGPAFYEPDAVDSRTRLSMTSRLRRALDRDEFELHFQPVFATGDQTMLGAEALIRWNDPEQGFLLPAHFIPTAEESGVIEGIGAWVLDALCKQAREWSAYGPLPRLSFNLSPREMLRSGLVPDIIERVVSYGLEPSSFCVEITESSAMCEPERTSAMLRDLNEAGFVLAIDDFGTGHSSLTRLRDLPVQILKVDRSFLAGVPTDPQAGAIVAAILGLGRALGMTTIAEGIETPEQLAFLVEHRCDMAQGFLLGRPAPAADLTEVLRRGAQAA</sequence>
<dbReference type="SMART" id="SM00267">
    <property type="entry name" value="GGDEF"/>
    <property type="match status" value="1"/>
</dbReference>
<dbReference type="EMBL" id="CADCVT010000232">
    <property type="protein sequence ID" value="CAA9507294.1"/>
    <property type="molecule type" value="Genomic_DNA"/>
</dbReference>
<dbReference type="InterPro" id="IPR052155">
    <property type="entry name" value="Biofilm_reg_signaling"/>
</dbReference>
<dbReference type="NCBIfam" id="TIGR00229">
    <property type="entry name" value="sensory_box"/>
    <property type="match status" value="1"/>
</dbReference>
<dbReference type="PANTHER" id="PTHR44757">
    <property type="entry name" value="DIGUANYLATE CYCLASE DGCP"/>
    <property type="match status" value="1"/>
</dbReference>
<gene>
    <name evidence="4" type="ORF">AVDCRST_MAG85-2117</name>
</gene>
<dbReference type="PANTHER" id="PTHR44757:SF2">
    <property type="entry name" value="BIOFILM ARCHITECTURE MAINTENANCE PROTEIN MBAA"/>
    <property type="match status" value="1"/>
</dbReference>
<dbReference type="Pfam" id="PF00990">
    <property type="entry name" value="GGDEF"/>
    <property type="match status" value="1"/>
</dbReference>
<dbReference type="InterPro" id="IPR000160">
    <property type="entry name" value="GGDEF_dom"/>
</dbReference>
<name>A0A6J4SWT2_9ACTN</name>
<dbReference type="InterPro" id="IPR013656">
    <property type="entry name" value="PAS_4"/>
</dbReference>
<dbReference type="PROSITE" id="PS50112">
    <property type="entry name" value="PAS"/>
    <property type="match status" value="1"/>
</dbReference>
<dbReference type="Gene3D" id="3.30.70.270">
    <property type="match status" value="1"/>
</dbReference>
<dbReference type="SMART" id="SM00052">
    <property type="entry name" value="EAL"/>
    <property type="match status" value="1"/>
</dbReference>
<dbReference type="AlphaFoldDB" id="A0A6J4SWT2"/>
<dbReference type="InterPro" id="IPR001633">
    <property type="entry name" value="EAL_dom"/>
</dbReference>
<protein>
    <submittedName>
        <fullName evidence="4">Diguanylate cyclase/phosphodiesterase (GGDEF &amp; EAL domains) with PAS/PAC sensor(S)</fullName>
    </submittedName>
</protein>
<feature type="domain" description="EAL" evidence="2">
    <location>
        <begin position="315"/>
        <end position="568"/>
    </location>
</feature>
<dbReference type="InterPro" id="IPR035965">
    <property type="entry name" value="PAS-like_dom_sf"/>
</dbReference>
<dbReference type="Gene3D" id="3.30.450.20">
    <property type="entry name" value="PAS domain"/>
    <property type="match status" value="1"/>
</dbReference>
<feature type="domain" description="PAS" evidence="1">
    <location>
        <begin position="28"/>
        <end position="84"/>
    </location>
</feature>
<evidence type="ECO:0000259" key="1">
    <source>
        <dbReference type="PROSITE" id="PS50112"/>
    </source>
</evidence>
<evidence type="ECO:0000313" key="4">
    <source>
        <dbReference type="EMBL" id="CAA9507294.1"/>
    </source>
</evidence>
<reference evidence="4" key="1">
    <citation type="submission" date="2020-02" db="EMBL/GenBank/DDBJ databases">
        <authorList>
            <person name="Meier V. D."/>
        </authorList>
    </citation>
    <scope>NUCLEOTIDE SEQUENCE</scope>
    <source>
        <strain evidence="4">AVDCRST_MAG85</strain>
    </source>
</reference>
<dbReference type="InterPro" id="IPR035919">
    <property type="entry name" value="EAL_sf"/>
</dbReference>
<dbReference type="Pfam" id="PF08448">
    <property type="entry name" value="PAS_4"/>
    <property type="match status" value="1"/>
</dbReference>
<dbReference type="CDD" id="cd00130">
    <property type="entry name" value="PAS"/>
    <property type="match status" value="1"/>
</dbReference>
<dbReference type="CDD" id="cd01948">
    <property type="entry name" value="EAL"/>
    <property type="match status" value="1"/>
</dbReference>
<evidence type="ECO:0000259" key="3">
    <source>
        <dbReference type="PROSITE" id="PS50887"/>
    </source>
</evidence>